<protein>
    <submittedName>
        <fullName evidence="1">5'-nucleotidase</fullName>
    </submittedName>
</protein>
<dbReference type="PANTHER" id="PTHR11575:SF24">
    <property type="entry name" value="5'-NUCLEOTIDASE"/>
    <property type="match status" value="1"/>
</dbReference>
<dbReference type="Gene3D" id="1.50.40.10">
    <property type="entry name" value="Mitochondrial carrier domain"/>
    <property type="match status" value="1"/>
</dbReference>
<dbReference type="InterPro" id="IPR008334">
    <property type="entry name" value="5'-Nucleotdase_C"/>
</dbReference>
<dbReference type="SUPFAM" id="SSF55816">
    <property type="entry name" value="5'-nucleotidase (syn. UDP-sugar hydrolase), C-terminal domain"/>
    <property type="match status" value="1"/>
</dbReference>
<dbReference type="GO" id="GO:0000166">
    <property type="term" value="F:nucleotide binding"/>
    <property type="evidence" value="ECO:0007669"/>
    <property type="project" value="UniProtKB-KW"/>
</dbReference>
<dbReference type="GO" id="GO:0009166">
    <property type="term" value="P:nucleotide catabolic process"/>
    <property type="evidence" value="ECO:0007669"/>
    <property type="project" value="InterPro"/>
</dbReference>
<dbReference type="InterPro" id="IPR036907">
    <property type="entry name" value="5'-Nucleotdase_C_sf"/>
</dbReference>
<gene>
    <name evidence="1" type="ORF">SO694_00102017</name>
</gene>
<dbReference type="EMBL" id="JBBJCI010000353">
    <property type="protein sequence ID" value="KAK7233963.1"/>
    <property type="molecule type" value="Genomic_DNA"/>
</dbReference>
<organism evidence="1 2">
    <name type="scientific">Aureococcus anophagefferens</name>
    <name type="common">Harmful bloom alga</name>
    <dbReference type="NCBI Taxonomy" id="44056"/>
    <lineage>
        <taxon>Eukaryota</taxon>
        <taxon>Sar</taxon>
        <taxon>Stramenopiles</taxon>
        <taxon>Ochrophyta</taxon>
        <taxon>Pelagophyceae</taxon>
        <taxon>Pelagomonadales</taxon>
        <taxon>Pelagomonadaceae</taxon>
        <taxon>Aureococcus</taxon>
    </lineage>
</organism>
<dbReference type="Pfam" id="PF02872">
    <property type="entry name" value="5_nucleotid_C"/>
    <property type="match status" value="1"/>
</dbReference>
<dbReference type="SUPFAM" id="SSF103506">
    <property type="entry name" value="Mitochondrial carrier"/>
    <property type="match status" value="1"/>
</dbReference>
<dbReference type="InterPro" id="IPR004843">
    <property type="entry name" value="Calcineurin-like_PHP"/>
</dbReference>
<dbReference type="KEGG" id="aaf:AURANDRAFT_60854"/>
<dbReference type="InterPro" id="IPR006179">
    <property type="entry name" value="5_nucleotidase/apyrase"/>
</dbReference>
<dbReference type="InterPro" id="IPR023395">
    <property type="entry name" value="MCP_dom_sf"/>
</dbReference>
<dbReference type="PANTHER" id="PTHR11575">
    <property type="entry name" value="5'-NUCLEOTIDASE-RELATED"/>
    <property type="match status" value="1"/>
</dbReference>
<sequence>MRALLLVAALAAGDDRHHRNHSRGNWTRAELSVAFTTDLHGEIGALKHAFWLARSLPAPALVVDSGDACVGTAYFRRAGPAGMGRAMRGLGYAALGVGNHDLEFAAELGNLSAAARAPFVSASACRTYDHVRCTRLRRAGDVRVGFLGYTDTATLPGGRACDDATAAAALDDARDLRFRGADVVIALGHCGYDFDLRLFARARERASRIDAILGGHTHLVRGVAGRRAPVVAQAGVSGSHLGVLVLALGRRAGGVRVDAARVTLVPLEPDFAPPETTPAFADFAALVDAELGEPSTESWRDARGAADALPCRSGECALGSLVADAMERLGCETTKGPVIALLESGSVRGRLEAGPVGRDAATRVLPWANRYAVLTFENASRLDAFAAHGAASRAPRGTGGAFLQASSRARVVVDGRSASVLVADRGCEAARNNDGPLVLDDDALTVPPGCFRRPAGPVDVVVTEWLADGGDGFGAVLGGVERRNLGDAVDVDVFLRSLRGAASPRGREGRVVVDGPPPRCDEATPPPGGASPAVAGFLGGLSMVSSFVATYPLSTLQTRAMLGEPLGFGDGCGLYRGVNVAACAVYASGTVFWAAQAFFAALLEERRGAPGAAETFLATALAGLCNVVATNPFWVVVTRLQGGLPATPDGGERARRPAWFCAGLAPNLVLILFPALRQMAYDGLLRGLGATEASAGPSLIAAAAAAATLAAAVVTHPLQWYRSRLQATDVSHGHRPAKRGTVFDGLSIKLLHTVLSNTLMYISKEQLTEFVLGEFEKRVR</sequence>
<dbReference type="GO" id="GO:0016787">
    <property type="term" value="F:hydrolase activity"/>
    <property type="evidence" value="ECO:0007669"/>
    <property type="project" value="UniProtKB-KW"/>
</dbReference>
<evidence type="ECO:0000313" key="2">
    <source>
        <dbReference type="Proteomes" id="UP001363151"/>
    </source>
</evidence>
<dbReference type="Gene3D" id="3.90.780.10">
    <property type="entry name" value="5'-Nucleotidase, C-terminal domain"/>
    <property type="match status" value="1"/>
</dbReference>
<dbReference type="SUPFAM" id="SSF56300">
    <property type="entry name" value="Metallo-dependent phosphatases"/>
    <property type="match status" value="1"/>
</dbReference>
<dbReference type="Pfam" id="PF00149">
    <property type="entry name" value="Metallophos"/>
    <property type="match status" value="1"/>
</dbReference>
<dbReference type="GO" id="GO:0016020">
    <property type="term" value="C:membrane"/>
    <property type="evidence" value="ECO:0007669"/>
    <property type="project" value="UniProtKB-SubCell"/>
</dbReference>
<accession>A0ABR1FN62</accession>
<keyword evidence="2" id="KW-1185">Reference proteome</keyword>
<dbReference type="InterPro" id="IPR029052">
    <property type="entry name" value="Metallo-depent_PP-like"/>
</dbReference>
<comment type="caution">
    <text evidence="1">The sequence shown here is derived from an EMBL/GenBank/DDBJ whole genome shotgun (WGS) entry which is preliminary data.</text>
</comment>
<dbReference type="Proteomes" id="UP001363151">
    <property type="component" value="Unassembled WGS sequence"/>
</dbReference>
<name>A0ABR1FN62_AURAN</name>
<reference evidence="1 2" key="1">
    <citation type="submission" date="2024-03" db="EMBL/GenBank/DDBJ databases">
        <title>Aureococcus anophagefferens CCMP1851 and Kratosvirus quantuckense: Draft genome of a second virus-susceptible host strain in the model system.</title>
        <authorList>
            <person name="Chase E."/>
            <person name="Truchon A.R."/>
            <person name="Schepens W."/>
            <person name="Wilhelm S.W."/>
        </authorList>
    </citation>
    <scope>NUCLEOTIDE SEQUENCE [LARGE SCALE GENOMIC DNA]</scope>
    <source>
        <strain evidence="1 2">CCMP1851</strain>
    </source>
</reference>
<proteinExistence type="predicted"/>
<dbReference type="PRINTS" id="PR01607">
    <property type="entry name" value="APYRASEFAMLY"/>
</dbReference>
<dbReference type="Gene3D" id="3.60.21.10">
    <property type="match status" value="1"/>
</dbReference>
<evidence type="ECO:0000313" key="1">
    <source>
        <dbReference type="EMBL" id="KAK7233963.1"/>
    </source>
</evidence>